<accession>W7XG15</accession>
<gene>
    <name evidence="2" type="ORF">TTHERM_000612590</name>
</gene>
<dbReference type="Proteomes" id="UP000009168">
    <property type="component" value="Unassembled WGS sequence"/>
</dbReference>
<dbReference type="GeneID" id="24439813"/>
<reference evidence="3" key="1">
    <citation type="journal article" date="2006" name="PLoS Biol.">
        <title>Macronuclear genome sequence of the ciliate Tetrahymena thermophila, a model eukaryote.</title>
        <authorList>
            <person name="Eisen J.A."/>
            <person name="Coyne R.S."/>
            <person name="Wu M."/>
            <person name="Wu D."/>
            <person name="Thiagarajan M."/>
            <person name="Wortman J.R."/>
            <person name="Badger J.H."/>
            <person name="Ren Q."/>
            <person name="Amedeo P."/>
            <person name="Jones K.M."/>
            <person name="Tallon L.J."/>
            <person name="Delcher A.L."/>
            <person name="Salzberg S.L."/>
            <person name="Silva J.C."/>
            <person name="Haas B.J."/>
            <person name="Majoros W.H."/>
            <person name="Farzad M."/>
            <person name="Carlton J.M."/>
            <person name="Smith R.K. Jr."/>
            <person name="Garg J."/>
            <person name="Pearlman R.E."/>
            <person name="Karrer K.M."/>
            <person name="Sun L."/>
            <person name="Manning G."/>
            <person name="Elde N.C."/>
            <person name="Turkewitz A.P."/>
            <person name="Asai D.J."/>
            <person name="Wilkes D.E."/>
            <person name="Wang Y."/>
            <person name="Cai H."/>
            <person name="Collins K."/>
            <person name="Stewart B.A."/>
            <person name="Lee S.R."/>
            <person name="Wilamowska K."/>
            <person name="Weinberg Z."/>
            <person name="Ruzzo W.L."/>
            <person name="Wloga D."/>
            <person name="Gaertig J."/>
            <person name="Frankel J."/>
            <person name="Tsao C.-C."/>
            <person name="Gorovsky M.A."/>
            <person name="Keeling P.J."/>
            <person name="Waller R.F."/>
            <person name="Patron N.J."/>
            <person name="Cherry J.M."/>
            <person name="Stover N.A."/>
            <person name="Krieger C.J."/>
            <person name="del Toro C."/>
            <person name="Ryder H.F."/>
            <person name="Williamson S.C."/>
            <person name="Barbeau R.A."/>
            <person name="Hamilton E.P."/>
            <person name="Orias E."/>
        </authorList>
    </citation>
    <scope>NUCLEOTIDE SEQUENCE [LARGE SCALE GENOMIC DNA]</scope>
    <source>
        <strain evidence="3">SB210</strain>
    </source>
</reference>
<dbReference type="Gene3D" id="3.80.10.10">
    <property type="entry name" value="Ribonuclease Inhibitor"/>
    <property type="match status" value="1"/>
</dbReference>
<organism evidence="2 3">
    <name type="scientific">Tetrahymena thermophila (strain SB210)</name>
    <dbReference type="NCBI Taxonomy" id="312017"/>
    <lineage>
        <taxon>Eukaryota</taxon>
        <taxon>Sar</taxon>
        <taxon>Alveolata</taxon>
        <taxon>Ciliophora</taxon>
        <taxon>Intramacronucleata</taxon>
        <taxon>Oligohymenophorea</taxon>
        <taxon>Hymenostomatida</taxon>
        <taxon>Tetrahymenina</taxon>
        <taxon>Tetrahymenidae</taxon>
        <taxon>Tetrahymena</taxon>
    </lineage>
</organism>
<dbReference type="InterPro" id="IPR032675">
    <property type="entry name" value="LRR_dom_sf"/>
</dbReference>
<dbReference type="KEGG" id="tet:TTHERM_000612590"/>
<dbReference type="EMBL" id="GG662800">
    <property type="protein sequence ID" value="EWS75833.1"/>
    <property type="molecule type" value="Genomic_DNA"/>
</dbReference>
<evidence type="ECO:0000256" key="1">
    <source>
        <dbReference type="SAM" id="Phobius"/>
    </source>
</evidence>
<name>W7XG15_TETTS</name>
<proteinExistence type="predicted"/>
<evidence type="ECO:0000313" key="2">
    <source>
        <dbReference type="EMBL" id="EWS75833.1"/>
    </source>
</evidence>
<dbReference type="AlphaFoldDB" id="W7XG15"/>
<dbReference type="RefSeq" id="XP_012651647.1">
    <property type="nucleotide sequence ID" value="XM_012796193.1"/>
</dbReference>
<feature type="transmembrane region" description="Helical" evidence="1">
    <location>
        <begin position="21"/>
        <end position="46"/>
    </location>
</feature>
<keyword evidence="3" id="KW-1185">Reference proteome</keyword>
<evidence type="ECO:0000313" key="3">
    <source>
        <dbReference type="Proteomes" id="UP000009168"/>
    </source>
</evidence>
<keyword evidence="1" id="KW-0472">Membrane</keyword>
<keyword evidence="1 2" id="KW-0812">Transmembrane</keyword>
<sequence>MTQQINKNIFKEQLTFQLSSFIFIQQLLIIFDLKIFEIYLSIYSLIKKSENKLTYLDMRFLRKALDQIKNLNRLELDLRKNKISRSSFFELVYGLNNFTKLQYFTIDLSTQDLSTKQINIYNQIQSLAKLQQLSYFNFKIEQINLFYTLLFCQISQLTFYYQKKAYQAMIFIKNQLILLLTQNILIIL</sequence>
<protein>
    <submittedName>
        <fullName evidence="2">Transmembrane protein, putative</fullName>
    </submittedName>
</protein>
<dbReference type="InParanoid" id="W7XG15"/>
<dbReference type="SUPFAM" id="SSF52047">
    <property type="entry name" value="RNI-like"/>
    <property type="match status" value="1"/>
</dbReference>
<keyword evidence="1" id="KW-1133">Transmembrane helix</keyword>